<comment type="subcellular location">
    <subcellularLocation>
        <location evidence="1">Cytoplasm</location>
    </subcellularLocation>
</comment>
<dbReference type="Proteomes" id="UP001309299">
    <property type="component" value="Unassembled WGS sequence"/>
</dbReference>
<evidence type="ECO:0000259" key="8">
    <source>
        <dbReference type="PROSITE" id="PS50944"/>
    </source>
</evidence>
<reference evidence="9" key="1">
    <citation type="submission" date="2024-02" db="EMBL/GenBank/DDBJ databases">
        <title>Bacterial skin colonization with Propionibacterium avidum as a risk factor for Periprosthetic Joint Infections - a single-center prospective study.</title>
        <authorList>
            <person name="Achermann Y."/>
        </authorList>
    </citation>
    <scope>NUCLEOTIDE SEQUENCE</scope>
    <source>
        <strain evidence="9">PAVI-2017310195</strain>
    </source>
</reference>
<comment type="subunit">
    <text evidence="3">Homodimer.</text>
</comment>
<comment type="caution">
    <text evidence="9">The sequence shown here is derived from an EMBL/GenBank/DDBJ whole genome shotgun (WGS) entry which is preliminary data.</text>
</comment>
<dbReference type="GO" id="GO:0046983">
    <property type="term" value="F:protein dimerization activity"/>
    <property type="evidence" value="ECO:0007669"/>
    <property type="project" value="InterPro"/>
</dbReference>
<evidence type="ECO:0000256" key="4">
    <source>
        <dbReference type="ARBA" id="ARBA00023004"/>
    </source>
</evidence>
<dbReference type="PANTHER" id="PTHR33238:SF10">
    <property type="entry name" value="IRON-DEPENDENT REPRESSOR IDER"/>
    <property type="match status" value="1"/>
</dbReference>
<dbReference type="GO" id="GO:0045892">
    <property type="term" value="P:negative regulation of DNA-templated transcription"/>
    <property type="evidence" value="ECO:0007669"/>
    <property type="project" value="TreeGrafter"/>
</dbReference>
<accession>A0AB35XIH1</accession>
<dbReference type="SUPFAM" id="SSF50037">
    <property type="entry name" value="C-terminal domain of transcriptional repressors"/>
    <property type="match status" value="1"/>
</dbReference>
<dbReference type="InterPro" id="IPR036388">
    <property type="entry name" value="WH-like_DNA-bd_sf"/>
</dbReference>
<proteinExistence type="inferred from homology"/>
<dbReference type="InterPro" id="IPR022689">
    <property type="entry name" value="Iron_dep_repressor"/>
</dbReference>
<dbReference type="InterPro" id="IPR050536">
    <property type="entry name" value="DtxR_MntR_Metal-Reg"/>
</dbReference>
<evidence type="ECO:0000256" key="7">
    <source>
        <dbReference type="ARBA" id="ARBA00023163"/>
    </source>
</evidence>
<dbReference type="InterPro" id="IPR038157">
    <property type="entry name" value="FeoA_core_dom"/>
</dbReference>
<sequence length="240" mass="26464">MRAGKRCTVSSELVDTTEMYLRTLYELLEEGVELRRARIVERLHQSGPTVSQTVARMERDGLLVVESDRSISLTQEGHDAAEAVMRKHRLAECLLTEVIGLRPDLVHDEACRWEHVISGEVEKRLTEILDSPDVSPYGCPLPPEQIGRRPDDSARFHDDSKPLDEIIAEAGCPVSVTITRLSEFFQATEGNLTDVYAAGLLPGMSIEVKDDADGIRLTGPDGSVVVDPEVLSGLFVVQNS</sequence>
<dbReference type="SUPFAM" id="SSF46785">
    <property type="entry name" value="Winged helix' DNA-binding domain"/>
    <property type="match status" value="1"/>
</dbReference>
<evidence type="ECO:0000313" key="9">
    <source>
        <dbReference type="EMBL" id="MEH1546951.1"/>
    </source>
</evidence>
<dbReference type="SMART" id="SM00529">
    <property type="entry name" value="HTH_DTXR"/>
    <property type="match status" value="1"/>
</dbReference>
<keyword evidence="4" id="KW-0408">Iron</keyword>
<dbReference type="RefSeq" id="WP_051128968.1">
    <property type="nucleotide sequence ID" value="NZ_CABKSM010000001.1"/>
</dbReference>
<protein>
    <submittedName>
        <fullName evidence="9">Metal-dependent transcriptional regulator</fullName>
    </submittedName>
</protein>
<gene>
    <name evidence="9" type="ORF">V7F78_08000</name>
</gene>
<evidence type="ECO:0000313" key="10">
    <source>
        <dbReference type="Proteomes" id="UP001309299"/>
    </source>
</evidence>
<dbReference type="InterPro" id="IPR022687">
    <property type="entry name" value="HTH_DTXR"/>
</dbReference>
<evidence type="ECO:0000256" key="1">
    <source>
        <dbReference type="ARBA" id="ARBA00004496"/>
    </source>
</evidence>
<dbReference type="Gene3D" id="1.10.60.10">
    <property type="entry name" value="Iron dependent repressor, metal binding and dimerisation domain"/>
    <property type="match status" value="1"/>
</dbReference>
<comment type="similarity">
    <text evidence="2">Belongs to the DtxR/MntR family.</text>
</comment>
<dbReference type="PROSITE" id="PS50944">
    <property type="entry name" value="HTH_DTXR"/>
    <property type="match status" value="1"/>
</dbReference>
<evidence type="ECO:0000256" key="2">
    <source>
        <dbReference type="ARBA" id="ARBA00007871"/>
    </source>
</evidence>
<dbReference type="GO" id="GO:0046914">
    <property type="term" value="F:transition metal ion binding"/>
    <property type="evidence" value="ECO:0007669"/>
    <property type="project" value="InterPro"/>
</dbReference>
<dbReference type="GO" id="GO:0003677">
    <property type="term" value="F:DNA binding"/>
    <property type="evidence" value="ECO:0007669"/>
    <property type="project" value="UniProtKB-KW"/>
</dbReference>
<dbReference type="Gene3D" id="1.10.10.10">
    <property type="entry name" value="Winged helix-like DNA-binding domain superfamily/Winged helix DNA-binding domain"/>
    <property type="match status" value="1"/>
</dbReference>
<dbReference type="InterPro" id="IPR036390">
    <property type="entry name" value="WH_DNA-bd_sf"/>
</dbReference>
<name>A0AB35XIH1_9ACTN</name>
<dbReference type="Gene3D" id="2.30.30.90">
    <property type="match status" value="1"/>
</dbReference>
<dbReference type="SUPFAM" id="SSF47979">
    <property type="entry name" value="Iron-dependent repressor protein, dimerization domain"/>
    <property type="match status" value="1"/>
</dbReference>
<dbReference type="GO" id="GO:0003700">
    <property type="term" value="F:DNA-binding transcription factor activity"/>
    <property type="evidence" value="ECO:0007669"/>
    <property type="project" value="InterPro"/>
</dbReference>
<organism evidence="9 10">
    <name type="scientific">Cutibacterium avidum</name>
    <dbReference type="NCBI Taxonomy" id="33010"/>
    <lineage>
        <taxon>Bacteria</taxon>
        <taxon>Bacillati</taxon>
        <taxon>Actinomycetota</taxon>
        <taxon>Actinomycetes</taxon>
        <taxon>Propionibacteriales</taxon>
        <taxon>Propionibacteriaceae</taxon>
        <taxon>Cutibacterium</taxon>
    </lineage>
</organism>
<dbReference type="EMBL" id="JBAKUA010000010">
    <property type="protein sequence ID" value="MEH1546951.1"/>
    <property type="molecule type" value="Genomic_DNA"/>
</dbReference>
<dbReference type="InterPro" id="IPR001367">
    <property type="entry name" value="Fe_dep_repressor"/>
</dbReference>
<dbReference type="Pfam" id="PF01325">
    <property type="entry name" value="Fe_dep_repress"/>
    <property type="match status" value="1"/>
</dbReference>
<dbReference type="GO" id="GO:0005737">
    <property type="term" value="C:cytoplasm"/>
    <property type="evidence" value="ECO:0007669"/>
    <property type="project" value="UniProtKB-SubCell"/>
</dbReference>
<evidence type="ECO:0000256" key="5">
    <source>
        <dbReference type="ARBA" id="ARBA00023015"/>
    </source>
</evidence>
<dbReference type="Pfam" id="PF02742">
    <property type="entry name" value="Fe_dep_repr_C"/>
    <property type="match status" value="1"/>
</dbReference>
<keyword evidence="5" id="KW-0805">Transcription regulation</keyword>
<keyword evidence="6" id="KW-0238">DNA-binding</keyword>
<evidence type="ECO:0000256" key="3">
    <source>
        <dbReference type="ARBA" id="ARBA00011738"/>
    </source>
</evidence>
<dbReference type="InterPro" id="IPR008988">
    <property type="entry name" value="Transcriptional_repressor_C"/>
</dbReference>
<dbReference type="PANTHER" id="PTHR33238">
    <property type="entry name" value="IRON (METAL) DEPENDENT REPRESSOR, DTXR FAMILY"/>
    <property type="match status" value="1"/>
</dbReference>
<feature type="domain" description="HTH dtxR-type" evidence="8">
    <location>
        <begin position="13"/>
        <end position="74"/>
    </location>
</feature>
<evidence type="ECO:0000256" key="6">
    <source>
        <dbReference type="ARBA" id="ARBA00023125"/>
    </source>
</evidence>
<dbReference type="InterPro" id="IPR036421">
    <property type="entry name" value="Fe_dep_repressor_sf"/>
</dbReference>
<dbReference type="AlphaFoldDB" id="A0AB35XIH1"/>
<keyword evidence="7" id="KW-0804">Transcription</keyword>